<feature type="compositionally biased region" description="Polar residues" evidence="4">
    <location>
        <begin position="105"/>
        <end position="114"/>
    </location>
</feature>
<reference evidence="6" key="2">
    <citation type="submission" date="2014-03" db="EMBL/GenBank/DDBJ databases">
        <authorList>
            <person name="Genoscope - CEA"/>
        </authorList>
    </citation>
    <scope>NUCLEOTIDE SEQUENCE</scope>
</reference>
<evidence type="ECO:0000256" key="4">
    <source>
        <dbReference type="SAM" id="MobiDB-lite"/>
    </source>
</evidence>
<feature type="compositionally biased region" description="Low complexity" evidence="4">
    <location>
        <begin position="161"/>
        <end position="173"/>
    </location>
</feature>
<feature type="non-terminal residue" evidence="6">
    <location>
        <position position="1"/>
    </location>
</feature>
<feature type="compositionally biased region" description="Low complexity" evidence="4">
    <location>
        <begin position="68"/>
        <end position="77"/>
    </location>
</feature>
<keyword evidence="3" id="KW-0539">Nucleus</keyword>
<accession>A0A060Z4G0</accession>
<dbReference type="STRING" id="8022.A0A060Z4G0"/>
<evidence type="ECO:0000313" key="7">
    <source>
        <dbReference type="Proteomes" id="UP000193380"/>
    </source>
</evidence>
<feature type="region of interest" description="Disordered" evidence="4">
    <location>
        <begin position="1"/>
        <end position="356"/>
    </location>
</feature>
<evidence type="ECO:0000256" key="1">
    <source>
        <dbReference type="ARBA" id="ARBA00004123"/>
    </source>
</evidence>
<evidence type="ECO:0000256" key="2">
    <source>
        <dbReference type="ARBA" id="ARBA00009200"/>
    </source>
</evidence>
<reference evidence="6" key="1">
    <citation type="journal article" date="2014" name="Nat. Commun.">
        <title>The rainbow trout genome provides novel insights into evolution after whole-genome duplication in vertebrates.</title>
        <authorList>
            <person name="Berthelot C."/>
            <person name="Brunet F."/>
            <person name="Chalopin D."/>
            <person name="Juanchich A."/>
            <person name="Bernard M."/>
            <person name="Noel B."/>
            <person name="Bento P."/>
            <person name="Da Silva C."/>
            <person name="Labadie K."/>
            <person name="Alberti A."/>
            <person name="Aury J.M."/>
            <person name="Louis A."/>
            <person name="Dehais P."/>
            <person name="Bardou P."/>
            <person name="Montfort J."/>
            <person name="Klopp C."/>
            <person name="Cabau C."/>
            <person name="Gaspin C."/>
            <person name="Thorgaard G.H."/>
            <person name="Boussaha M."/>
            <person name="Quillet E."/>
            <person name="Guyomard R."/>
            <person name="Galiana D."/>
            <person name="Bobe J."/>
            <person name="Volff J.N."/>
            <person name="Genet C."/>
            <person name="Wincker P."/>
            <person name="Jaillon O."/>
            <person name="Roest Crollius H."/>
            <person name="Guiguen Y."/>
        </authorList>
    </citation>
    <scope>NUCLEOTIDE SEQUENCE [LARGE SCALE GENOMIC DNA]</scope>
</reference>
<dbReference type="InterPro" id="IPR015668">
    <property type="entry name" value="Bcl-9/Bcl-9l"/>
</dbReference>
<evidence type="ECO:0000313" key="6">
    <source>
        <dbReference type="EMBL" id="CDQ98901.1"/>
    </source>
</evidence>
<feature type="domain" description="B-cell lymphoma 9 beta-catenin binding" evidence="5">
    <location>
        <begin position="190"/>
        <end position="228"/>
    </location>
</feature>
<dbReference type="Pfam" id="PF11502">
    <property type="entry name" value="BCL9"/>
    <property type="match status" value="1"/>
</dbReference>
<dbReference type="GO" id="GO:0045944">
    <property type="term" value="P:positive regulation of transcription by RNA polymerase II"/>
    <property type="evidence" value="ECO:0007669"/>
    <property type="project" value="TreeGrafter"/>
</dbReference>
<dbReference type="GO" id="GO:0030512">
    <property type="term" value="P:negative regulation of transforming growth factor beta receptor signaling pathway"/>
    <property type="evidence" value="ECO:0007669"/>
    <property type="project" value="TreeGrafter"/>
</dbReference>
<dbReference type="PaxDb" id="8022-A0A060Z4G0"/>
<feature type="compositionally biased region" description="Polar residues" evidence="4">
    <location>
        <begin position="129"/>
        <end position="141"/>
    </location>
</feature>
<dbReference type="GO" id="GO:0008013">
    <property type="term" value="F:beta-catenin binding"/>
    <property type="evidence" value="ECO:0007669"/>
    <property type="project" value="InterPro"/>
</dbReference>
<sequence length="454" mass="46736">RLSSPLFSPPLSSLLPLFSPSPTLLLPPPRPPPSPSSSPSPSSLPPPRLCLPPVSPLPQCAPSGKHPSLSGQLSSSSTPPMGTPKSQSGTPRPASVVGSHLQAAGSRTPSSTGHPDSEPPQSRPGGLGASNNISSTPSHQPGNAVAPIPSGPGPGGVLPHASAGVSPSGSPSVLSAHLQVDVGARGGDGGLSKEQLEHRERSLQTLRDIERLLLRSGTAGGAGEPPGPNNNPNNVNNNNTEGSGGGPQEDAENSGNNNNDANNMLLPPMGKMKNLSGPSSPRRSIWGGAGGMDGSPVGGPHHPDRHLHSPGGLDMGPLLGPDGLTPEQVAWRQLQEDYYQEKRRQEELQPNPHTHPQHFRLMQEMSPPVMMRGPPPPYHSKSGEQQWGPGGPMMGMGPGNPRMIDMHQEGPRGPRFLGQMQRVPPGGGGFPSSPGGCYPSRVSAPSGQPGQACG</sequence>
<dbReference type="GO" id="GO:1990907">
    <property type="term" value="C:beta-catenin-TCF complex"/>
    <property type="evidence" value="ECO:0007669"/>
    <property type="project" value="TreeGrafter"/>
</dbReference>
<dbReference type="PANTHER" id="PTHR15185:SF3">
    <property type="entry name" value="B-CELL CLL_LYMPHOMA 9-LIKE PROTEIN"/>
    <property type="match status" value="1"/>
</dbReference>
<dbReference type="GO" id="GO:0003713">
    <property type="term" value="F:transcription coactivator activity"/>
    <property type="evidence" value="ECO:0007669"/>
    <property type="project" value="InterPro"/>
</dbReference>
<evidence type="ECO:0000256" key="3">
    <source>
        <dbReference type="ARBA" id="ARBA00023242"/>
    </source>
</evidence>
<comment type="similarity">
    <text evidence="2">Belongs to the BCL9 family.</text>
</comment>
<feature type="compositionally biased region" description="Basic and acidic residues" evidence="4">
    <location>
        <begin position="194"/>
        <end position="213"/>
    </location>
</feature>
<dbReference type="EMBL" id="FR941464">
    <property type="protein sequence ID" value="CDQ98901.1"/>
    <property type="molecule type" value="Genomic_DNA"/>
</dbReference>
<feature type="compositionally biased region" description="Gly residues" evidence="4">
    <location>
        <begin position="287"/>
        <end position="297"/>
    </location>
</feature>
<dbReference type="GO" id="GO:0060070">
    <property type="term" value="P:canonical Wnt signaling pathway"/>
    <property type="evidence" value="ECO:0007669"/>
    <property type="project" value="InterPro"/>
</dbReference>
<feature type="compositionally biased region" description="Low complexity" evidence="4">
    <location>
        <begin position="1"/>
        <end position="24"/>
    </location>
</feature>
<feature type="region of interest" description="Disordered" evidence="4">
    <location>
        <begin position="398"/>
        <end position="454"/>
    </location>
</feature>
<feature type="compositionally biased region" description="Low complexity" evidence="4">
    <location>
        <begin position="310"/>
        <end position="326"/>
    </location>
</feature>
<feature type="compositionally biased region" description="Pro residues" evidence="4">
    <location>
        <begin position="25"/>
        <end position="56"/>
    </location>
</feature>
<gene>
    <name evidence="6" type="ORF">GSONMT00046828001</name>
</gene>
<feature type="compositionally biased region" description="Low complexity" evidence="4">
    <location>
        <begin position="230"/>
        <end position="241"/>
    </location>
</feature>
<feature type="compositionally biased region" description="Polar residues" evidence="4">
    <location>
        <begin position="443"/>
        <end position="454"/>
    </location>
</feature>
<feature type="compositionally biased region" description="Polar residues" evidence="4">
    <location>
        <begin position="78"/>
        <end position="90"/>
    </location>
</feature>
<proteinExistence type="inferred from homology"/>
<protein>
    <recommendedName>
        <fullName evidence="5">B-cell lymphoma 9 beta-catenin binding domain-containing protein</fullName>
    </recommendedName>
</protein>
<evidence type="ECO:0000259" key="5">
    <source>
        <dbReference type="Pfam" id="PF11502"/>
    </source>
</evidence>
<dbReference type="PANTHER" id="PTHR15185">
    <property type="entry name" value="BCL9"/>
    <property type="match status" value="1"/>
</dbReference>
<feature type="compositionally biased region" description="Low complexity" evidence="4">
    <location>
        <begin position="431"/>
        <end position="440"/>
    </location>
</feature>
<dbReference type="AlphaFoldDB" id="A0A060Z4G0"/>
<organism evidence="6 7">
    <name type="scientific">Oncorhynchus mykiss</name>
    <name type="common">Rainbow trout</name>
    <name type="synonym">Salmo gairdneri</name>
    <dbReference type="NCBI Taxonomy" id="8022"/>
    <lineage>
        <taxon>Eukaryota</taxon>
        <taxon>Metazoa</taxon>
        <taxon>Chordata</taxon>
        <taxon>Craniata</taxon>
        <taxon>Vertebrata</taxon>
        <taxon>Euteleostomi</taxon>
        <taxon>Actinopterygii</taxon>
        <taxon>Neopterygii</taxon>
        <taxon>Teleostei</taxon>
        <taxon>Protacanthopterygii</taxon>
        <taxon>Salmoniformes</taxon>
        <taxon>Salmonidae</taxon>
        <taxon>Salmoninae</taxon>
        <taxon>Oncorhynchus</taxon>
    </lineage>
</organism>
<name>A0A060Z4G0_ONCMY</name>
<feature type="compositionally biased region" description="Low complexity" evidence="4">
    <location>
        <begin position="253"/>
        <end position="263"/>
    </location>
</feature>
<dbReference type="Proteomes" id="UP000193380">
    <property type="component" value="Unassembled WGS sequence"/>
</dbReference>
<comment type="subcellular location">
    <subcellularLocation>
        <location evidence="1">Nucleus</location>
    </subcellularLocation>
</comment>
<dbReference type="InterPro" id="IPR024670">
    <property type="entry name" value="BCL9_beta-catenin-bd_dom"/>
</dbReference>